<protein>
    <recommendedName>
        <fullName evidence="5">Sulfotransferase</fullName>
        <ecNumber evidence="5">2.8.2.-</ecNumber>
    </recommendedName>
</protein>
<keyword evidence="8" id="KW-1185">Reference proteome</keyword>
<comment type="similarity">
    <text evidence="2 5">Belongs to the sulfotransferase 1 family.</text>
</comment>
<feature type="non-terminal residue" evidence="7">
    <location>
        <position position="248"/>
    </location>
</feature>
<dbReference type="Gene3D" id="3.40.50.300">
    <property type="entry name" value="P-loop containing nucleotide triphosphate hydrolases"/>
    <property type="match status" value="1"/>
</dbReference>
<dbReference type="PANTHER" id="PTHR11783">
    <property type="entry name" value="SULFOTRANSFERASE SULT"/>
    <property type="match status" value="1"/>
</dbReference>
<comment type="caution">
    <text evidence="7">The sequence shown here is derived from an EMBL/GenBank/DDBJ whole genome shotgun (WGS) entry which is preliminary data.</text>
</comment>
<evidence type="ECO:0000256" key="4">
    <source>
        <dbReference type="ARBA" id="ARBA00022679"/>
    </source>
</evidence>
<gene>
    <name evidence="7" type="primary">Sult1d1</name>
    <name evidence="7" type="ORF">CALBOR_R03554</name>
</gene>
<keyword evidence="3" id="KW-0963">Cytoplasm</keyword>
<dbReference type="AlphaFoldDB" id="A0A7L3Y1I4"/>
<evidence type="ECO:0000259" key="6">
    <source>
        <dbReference type="Pfam" id="PF00685"/>
    </source>
</evidence>
<dbReference type="EMBL" id="VZUG01028240">
    <property type="protein sequence ID" value="NXV94001.1"/>
    <property type="molecule type" value="Genomic_DNA"/>
</dbReference>
<evidence type="ECO:0000256" key="5">
    <source>
        <dbReference type="RuleBase" id="RU361155"/>
    </source>
</evidence>
<evidence type="ECO:0000256" key="2">
    <source>
        <dbReference type="ARBA" id="ARBA00005771"/>
    </source>
</evidence>
<dbReference type="SUPFAM" id="SSF52540">
    <property type="entry name" value="P-loop containing nucleoside triphosphate hydrolases"/>
    <property type="match status" value="1"/>
</dbReference>
<feature type="non-terminal residue" evidence="7">
    <location>
        <position position="1"/>
    </location>
</feature>
<keyword evidence="4 5" id="KW-0808">Transferase</keyword>
<comment type="subcellular location">
    <subcellularLocation>
        <location evidence="1">Cytoplasm</location>
    </subcellularLocation>
</comment>
<evidence type="ECO:0000313" key="8">
    <source>
        <dbReference type="Proteomes" id="UP000535403"/>
    </source>
</evidence>
<reference evidence="7 8" key="1">
    <citation type="submission" date="2019-09" db="EMBL/GenBank/DDBJ databases">
        <title>Bird 10,000 Genomes (B10K) Project - Family phase.</title>
        <authorList>
            <person name="Zhang G."/>
        </authorList>
    </citation>
    <scope>NUCLEOTIDE SEQUENCE [LARGE SCALE GENOMIC DNA]</scope>
    <source>
        <strain evidence="7">OUT-0025</strain>
        <tissue evidence="7">Blood</tissue>
    </source>
</reference>
<sequence>AGTMRLSEILDISYHDSDVEKCRRDAIFNRVPFPGNEGPQDAERHRAAGENPIPVLVKTHLPVQLLLTSFQDKDCKVIYMTRNPKDVIVSYYDFYQMAQMHPNPSTLGEFLETFMADKGCMAYGSWYEHVQGRWEKQQEKQLLYVFYEDMKKDPWRDVQKILRFLGKEVAEGTVVRILHHTSFEDMRKNLAANYETMPTTLMDHHQPDLRKGISRDGKNHFTVAQNEPFNQHYQEHMVGSDLCFQIEA</sequence>
<dbReference type="InterPro" id="IPR000863">
    <property type="entry name" value="Sulfotransferase_dom"/>
</dbReference>
<dbReference type="FunFam" id="3.40.50.300:FF:000433">
    <property type="entry name" value="Estrogen sulfotransferase"/>
    <property type="match status" value="1"/>
</dbReference>
<proteinExistence type="inferred from homology"/>
<feature type="domain" description="Sulfotransferase" evidence="6">
    <location>
        <begin position="2"/>
        <end position="239"/>
    </location>
</feature>
<evidence type="ECO:0000256" key="3">
    <source>
        <dbReference type="ARBA" id="ARBA00022490"/>
    </source>
</evidence>
<dbReference type="Proteomes" id="UP000535403">
    <property type="component" value="Unassembled WGS sequence"/>
</dbReference>
<evidence type="ECO:0000256" key="1">
    <source>
        <dbReference type="ARBA" id="ARBA00004496"/>
    </source>
</evidence>
<dbReference type="EC" id="2.8.2.-" evidence="5"/>
<dbReference type="GO" id="GO:0005737">
    <property type="term" value="C:cytoplasm"/>
    <property type="evidence" value="ECO:0007669"/>
    <property type="project" value="UniProtKB-SubCell"/>
</dbReference>
<name>A0A7L3Y1I4_9AVES</name>
<dbReference type="Pfam" id="PF00685">
    <property type="entry name" value="Sulfotransfer_1"/>
    <property type="match status" value="1"/>
</dbReference>
<organism evidence="7 8">
    <name type="scientific">Calonectris borealis</name>
    <name type="common">Cory's shearwater</name>
    <dbReference type="NCBI Taxonomy" id="1323832"/>
    <lineage>
        <taxon>Eukaryota</taxon>
        <taxon>Metazoa</taxon>
        <taxon>Chordata</taxon>
        <taxon>Craniata</taxon>
        <taxon>Vertebrata</taxon>
        <taxon>Euteleostomi</taxon>
        <taxon>Archelosauria</taxon>
        <taxon>Archosauria</taxon>
        <taxon>Dinosauria</taxon>
        <taxon>Saurischia</taxon>
        <taxon>Theropoda</taxon>
        <taxon>Coelurosauria</taxon>
        <taxon>Aves</taxon>
        <taxon>Neognathae</taxon>
        <taxon>Neoaves</taxon>
        <taxon>Aequornithes</taxon>
        <taxon>Procellariiformes</taxon>
        <taxon>Procellariidae</taxon>
        <taxon>Calonectris</taxon>
    </lineage>
</organism>
<dbReference type="InterPro" id="IPR027417">
    <property type="entry name" value="P-loop_NTPase"/>
</dbReference>
<evidence type="ECO:0000313" key="7">
    <source>
        <dbReference type="EMBL" id="NXV94001.1"/>
    </source>
</evidence>
<dbReference type="GO" id="GO:0008146">
    <property type="term" value="F:sulfotransferase activity"/>
    <property type="evidence" value="ECO:0007669"/>
    <property type="project" value="InterPro"/>
</dbReference>
<accession>A0A7L3Y1I4</accession>